<gene>
    <name evidence="4" type="ORF">FB559_3059</name>
</gene>
<evidence type="ECO:0000259" key="3">
    <source>
        <dbReference type="Pfam" id="PF03703"/>
    </source>
</evidence>
<protein>
    <submittedName>
        <fullName evidence="4">PH (Pleckstrin Homology) domain-containing protein</fullName>
    </submittedName>
</protein>
<feature type="transmembrane region" description="Helical" evidence="2">
    <location>
        <begin position="33"/>
        <end position="56"/>
    </location>
</feature>
<keyword evidence="5" id="KW-1185">Reference proteome</keyword>
<dbReference type="Proteomes" id="UP000316096">
    <property type="component" value="Unassembled WGS sequence"/>
</dbReference>
<dbReference type="EMBL" id="VFOZ01000001">
    <property type="protein sequence ID" value="TQL97470.1"/>
    <property type="molecule type" value="Genomic_DNA"/>
</dbReference>
<name>A0A543CKA1_9ACTN</name>
<proteinExistence type="predicted"/>
<feature type="compositionally biased region" description="Basic and acidic residues" evidence="1">
    <location>
        <begin position="169"/>
        <end position="180"/>
    </location>
</feature>
<evidence type="ECO:0000256" key="1">
    <source>
        <dbReference type="SAM" id="MobiDB-lite"/>
    </source>
</evidence>
<keyword evidence="2" id="KW-0472">Membrane</keyword>
<keyword evidence="2" id="KW-0812">Transmembrane</keyword>
<dbReference type="InterPro" id="IPR005182">
    <property type="entry name" value="YdbS-like_PH"/>
</dbReference>
<feature type="domain" description="YdbS-like PH" evidence="3">
    <location>
        <begin position="86"/>
        <end position="146"/>
    </location>
</feature>
<evidence type="ECO:0000313" key="5">
    <source>
        <dbReference type="Proteomes" id="UP000316096"/>
    </source>
</evidence>
<comment type="caution">
    <text evidence="4">The sequence shown here is derived from an EMBL/GenBank/DDBJ whole genome shotgun (WGS) entry which is preliminary data.</text>
</comment>
<dbReference type="Pfam" id="PF03703">
    <property type="entry name" value="bPH_2"/>
    <property type="match status" value="1"/>
</dbReference>
<dbReference type="PANTHER" id="PTHR37938">
    <property type="entry name" value="BLL0215 PROTEIN"/>
    <property type="match status" value="1"/>
</dbReference>
<feature type="region of interest" description="Disordered" evidence="1">
    <location>
        <begin position="169"/>
        <end position="207"/>
    </location>
</feature>
<accession>A0A543CKA1</accession>
<organism evidence="4 5">
    <name type="scientific">Actinoallomurus bryophytorum</name>
    <dbReference type="NCBI Taxonomy" id="1490222"/>
    <lineage>
        <taxon>Bacteria</taxon>
        <taxon>Bacillati</taxon>
        <taxon>Actinomycetota</taxon>
        <taxon>Actinomycetes</taxon>
        <taxon>Streptosporangiales</taxon>
        <taxon>Thermomonosporaceae</taxon>
        <taxon>Actinoallomurus</taxon>
    </lineage>
</organism>
<sequence>MRLVTPGDSAPASIHRYLLPHEQQVITVRRHPAVLMTPIAFVLGGLVVAGVLSNVVVDRNGSLVNYIWWAWLILLAWFVWKVATWSVDYFVITNQRMLLTTGLLTRKVAMMPLAKVTDMSFQRSISGRMLGYGEFVLESAGQDQAFRVVSFLPYPEQLYLEVCSMIFPTKDKEPDDPIEKRRPKRDPKPNGQGGDPPPEGNPDNPDA</sequence>
<reference evidence="4 5" key="1">
    <citation type="submission" date="2019-06" db="EMBL/GenBank/DDBJ databases">
        <title>Sequencing the genomes of 1000 actinobacteria strains.</title>
        <authorList>
            <person name="Klenk H.-P."/>
        </authorList>
    </citation>
    <scope>NUCLEOTIDE SEQUENCE [LARGE SCALE GENOMIC DNA]</scope>
    <source>
        <strain evidence="4 5">DSM 102200</strain>
    </source>
</reference>
<evidence type="ECO:0000313" key="4">
    <source>
        <dbReference type="EMBL" id="TQL97470.1"/>
    </source>
</evidence>
<feature type="transmembrane region" description="Helical" evidence="2">
    <location>
        <begin position="68"/>
        <end position="91"/>
    </location>
</feature>
<evidence type="ECO:0000256" key="2">
    <source>
        <dbReference type="SAM" id="Phobius"/>
    </source>
</evidence>
<dbReference type="OrthoDB" id="3354538at2"/>
<dbReference type="PANTHER" id="PTHR37938:SF1">
    <property type="entry name" value="BLL0215 PROTEIN"/>
    <property type="match status" value="1"/>
</dbReference>
<keyword evidence="2" id="KW-1133">Transmembrane helix</keyword>
<dbReference type="AlphaFoldDB" id="A0A543CKA1"/>